<feature type="domain" description="Piwi" evidence="3">
    <location>
        <begin position="412"/>
        <end position="721"/>
    </location>
</feature>
<evidence type="ECO:0000259" key="2">
    <source>
        <dbReference type="PROSITE" id="PS50821"/>
    </source>
</evidence>
<dbReference type="SMART" id="SM00949">
    <property type="entry name" value="PAZ"/>
    <property type="match status" value="1"/>
</dbReference>
<dbReference type="InterPro" id="IPR003100">
    <property type="entry name" value="PAZ_dom"/>
</dbReference>
<dbReference type="OMA" id="WSKDMRN"/>
<feature type="domain" description="PAZ" evidence="2">
    <location>
        <begin position="137"/>
        <end position="248"/>
    </location>
</feature>
<name>A0A0V0R7E6_PSEPJ</name>
<dbReference type="PANTHER" id="PTHR22891">
    <property type="entry name" value="EUKARYOTIC TRANSLATION INITIATION FACTOR 2C"/>
    <property type="match status" value="1"/>
</dbReference>
<dbReference type="InterPro" id="IPR036397">
    <property type="entry name" value="RNaseH_sf"/>
</dbReference>
<sequence>MQAQILYTNFFRIAFLSNHQLQVYKFNWEPTLESKDLNQEDGRFLNSLINKSLANCQEVELEIKGTLDKNSDEAVQLLGRLVRYSIQRFIKLNKLGKKFYDKNDKQIFESHGLELMNGYETFVTMKQNMVLLQVESCIKQIRKENYLEVIKNFQQSTTSEQQEYLGGIVAAAYGDEQFYRVNDIDYNQTPLSKFPKNNGELQSYVDYYKERYNIHIKNPNQPLILSIRKKKGVEQKLYLIPELMRPTGETKRQKSDFRLQKELSRYKHVTANEKNNKIKTFVQLLKKQAGKMMEEWYIDIPNNPIDIPYSVLDAGEIIMANKKLVIGQDDLDRGTQDVMLKMPFGNGIDRLLVLYPRNCKQGCDNFLDTFKQSVTYMNFRINAPPRVVEIDEDREQLNGWLNQIDANKGAQIIICILNGPKKKGKFYNELKVYCSKIGQISQMVLESTIKNKKGLRTVCNKIVLKITSKCGGVPYTISGIPDRFVKRPTMVGGIAVTKKGNDFILSLVVTIDKEMGRYISNHKLLTSESEISQGLNPMIRDAINKFGQYYRTSPEYIVMYRGGISQGQLNQVRENEINGILQGIQHWGQRTKNTAMAYIIVNQSNSSKFYSSNNGNIDQLQSCKPGTLIKGTVINDNCTDYQLISQLAKQGVASSTYYRIIHNEISGDLKDEQKVKASINDLQILTYKLCHLYYNSCQSIKIPAPAKLAQRLSQYVADKYDPKKPQTLIMNNDEIQKYQNLYFI</sequence>
<reference evidence="4 5" key="1">
    <citation type="journal article" date="2015" name="Sci. Rep.">
        <title>Genome of the facultative scuticociliatosis pathogen Pseudocohnilembus persalinus provides insight into its virulence through horizontal gene transfer.</title>
        <authorList>
            <person name="Xiong J."/>
            <person name="Wang G."/>
            <person name="Cheng J."/>
            <person name="Tian M."/>
            <person name="Pan X."/>
            <person name="Warren A."/>
            <person name="Jiang C."/>
            <person name="Yuan D."/>
            <person name="Miao W."/>
        </authorList>
    </citation>
    <scope>NUCLEOTIDE SEQUENCE [LARGE SCALE GENOMIC DNA]</scope>
    <source>
        <strain evidence="4">36N120E</strain>
    </source>
</reference>
<organism evidence="4 5">
    <name type="scientific">Pseudocohnilembus persalinus</name>
    <name type="common">Ciliate</name>
    <dbReference type="NCBI Taxonomy" id="266149"/>
    <lineage>
        <taxon>Eukaryota</taxon>
        <taxon>Sar</taxon>
        <taxon>Alveolata</taxon>
        <taxon>Ciliophora</taxon>
        <taxon>Intramacronucleata</taxon>
        <taxon>Oligohymenophorea</taxon>
        <taxon>Scuticociliatia</taxon>
        <taxon>Philasterida</taxon>
        <taxon>Pseudocohnilembidae</taxon>
        <taxon>Pseudocohnilembus</taxon>
    </lineage>
</organism>
<proteinExistence type="inferred from homology"/>
<protein>
    <submittedName>
        <fullName evidence="4">Ribonuclease H-like domain</fullName>
    </submittedName>
</protein>
<evidence type="ECO:0000259" key="3">
    <source>
        <dbReference type="PROSITE" id="PS50822"/>
    </source>
</evidence>
<accession>A0A0V0R7E6</accession>
<dbReference type="SMART" id="SM00950">
    <property type="entry name" value="Piwi"/>
    <property type="match status" value="1"/>
</dbReference>
<evidence type="ECO:0000256" key="1">
    <source>
        <dbReference type="RuleBase" id="RU361178"/>
    </source>
</evidence>
<dbReference type="Gene3D" id="3.30.420.10">
    <property type="entry name" value="Ribonuclease H-like superfamily/Ribonuclease H"/>
    <property type="match status" value="1"/>
</dbReference>
<dbReference type="PROSITE" id="PS50821">
    <property type="entry name" value="PAZ"/>
    <property type="match status" value="1"/>
</dbReference>
<dbReference type="SUPFAM" id="SSF101690">
    <property type="entry name" value="PAZ domain"/>
    <property type="match status" value="1"/>
</dbReference>
<evidence type="ECO:0000313" key="4">
    <source>
        <dbReference type="EMBL" id="KRX10088.1"/>
    </source>
</evidence>
<comment type="caution">
    <text evidence="4">The sequence shown here is derived from an EMBL/GenBank/DDBJ whole genome shotgun (WGS) entry which is preliminary data.</text>
</comment>
<dbReference type="InterPro" id="IPR003165">
    <property type="entry name" value="Piwi"/>
</dbReference>
<dbReference type="InterPro" id="IPR036085">
    <property type="entry name" value="PAZ_dom_sf"/>
</dbReference>
<dbReference type="Gene3D" id="2.170.260.10">
    <property type="entry name" value="paz domain"/>
    <property type="match status" value="1"/>
</dbReference>
<dbReference type="SUPFAM" id="SSF53098">
    <property type="entry name" value="Ribonuclease H-like"/>
    <property type="match status" value="1"/>
</dbReference>
<dbReference type="Proteomes" id="UP000054937">
    <property type="component" value="Unassembled WGS sequence"/>
</dbReference>
<dbReference type="EMBL" id="LDAU01000040">
    <property type="protein sequence ID" value="KRX10088.1"/>
    <property type="molecule type" value="Genomic_DNA"/>
</dbReference>
<dbReference type="OrthoDB" id="445936at2759"/>
<keyword evidence="5" id="KW-1185">Reference proteome</keyword>
<comment type="similarity">
    <text evidence="1">Belongs to the argonaute family.</text>
</comment>
<dbReference type="Pfam" id="PF02171">
    <property type="entry name" value="Piwi"/>
    <property type="match status" value="1"/>
</dbReference>
<dbReference type="InParanoid" id="A0A0V0R7E6"/>
<dbReference type="Gene3D" id="3.40.50.2300">
    <property type="match status" value="1"/>
</dbReference>
<dbReference type="PROSITE" id="PS50822">
    <property type="entry name" value="PIWI"/>
    <property type="match status" value="1"/>
</dbReference>
<dbReference type="AlphaFoldDB" id="A0A0V0R7E6"/>
<dbReference type="Pfam" id="PF02170">
    <property type="entry name" value="PAZ"/>
    <property type="match status" value="1"/>
</dbReference>
<dbReference type="GO" id="GO:0003723">
    <property type="term" value="F:RNA binding"/>
    <property type="evidence" value="ECO:0007669"/>
    <property type="project" value="InterPro"/>
</dbReference>
<evidence type="ECO:0000313" key="5">
    <source>
        <dbReference type="Proteomes" id="UP000054937"/>
    </source>
</evidence>
<gene>
    <name evidence="4" type="ORF">PPERSA_08491</name>
</gene>
<dbReference type="InterPro" id="IPR012337">
    <property type="entry name" value="RNaseH-like_sf"/>
</dbReference>